<proteinExistence type="inferred from homology"/>
<dbReference type="OrthoDB" id="9809186at2"/>
<keyword evidence="5 9" id="KW-1133">Transmembrane helix</keyword>
<evidence type="ECO:0000256" key="1">
    <source>
        <dbReference type="ARBA" id="ARBA00004162"/>
    </source>
</evidence>
<feature type="domain" description="OmpA-like" evidence="10">
    <location>
        <begin position="147"/>
        <end position="267"/>
    </location>
</feature>
<dbReference type="PROSITE" id="PS51123">
    <property type="entry name" value="OMPA_2"/>
    <property type="match status" value="1"/>
</dbReference>
<feature type="region of interest" description="Disordered" evidence="8">
    <location>
        <begin position="274"/>
        <end position="303"/>
    </location>
</feature>
<evidence type="ECO:0000256" key="8">
    <source>
        <dbReference type="SAM" id="MobiDB-lite"/>
    </source>
</evidence>
<evidence type="ECO:0000313" key="11">
    <source>
        <dbReference type="EMBL" id="SDS01509.1"/>
    </source>
</evidence>
<accession>A0A1H1NT11</accession>
<keyword evidence="12" id="KW-1185">Reference proteome</keyword>
<dbReference type="AlphaFoldDB" id="A0A1H1NT11"/>
<keyword evidence="4 9" id="KW-0812">Transmembrane</keyword>
<sequence>MSDHDRPIIIVRRKKVAHGHHGGAWKIAFADFMTAMMAFFLVMWILASSDEKTRQSVAEYFSTPLVVAMAGGDKPTASDSAIPGGGPDPTHAEGERMRIDLREKTRSSDEQARLQDLKKRIEAVIENDPALRELREQIRLELTPEGLRIQLVDTESRPMFEVGSARVAPYLRSLLRTIAPMLNELPNSIQITGHTDSRPYPGGEVGYGNWELSSERANASRRELVAGGLSLDKLLRVAGMADRVPFEGAGPHDPMNRRIAVIVLDSRTAAAILEQSSFTPEAEPAPTPSVPPVPATGTPPTPE</sequence>
<evidence type="ECO:0000256" key="4">
    <source>
        <dbReference type="ARBA" id="ARBA00022692"/>
    </source>
</evidence>
<dbReference type="STRING" id="1392877.SAMN05216221_0871"/>
<feature type="transmembrane region" description="Helical" evidence="9">
    <location>
        <begin position="23"/>
        <end position="47"/>
    </location>
</feature>
<dbReference type="EMBL" id="LT629751">
    <property type="protein sequence ID" value="SDS01509.1"/>
    <property type="molecule type" value="Genomic_DNA"/>
</dbReference>
<evidence type="ECO:0000313" key="12">
    <source>
        <dbReference type="Proteomes" id="UP000243359"/>
    </source>
</evidence>
<dbReference type="InterPro" id="IPR036737">
    <property type="entry name" value="OmpA-like_sf"/>
</dbReference>
<evidence type="ECO:0000259" key="10">
    <source>
        <dbReference type="PROSITE" id="PS51123"/>
    </source>
</evidence>
<dbReference type="NCBIfam" id="NF006548">
    <property type="entry name" value="PRK09041.1"/>
    <property type="match status" value="1"/>
</dbReference>
<dbReference type="Gene3D" id="3.30.1330.60">
    <property type="entry name" value="OmpA-like domain"/>
    <property type="match status" value="1"/>
</dbReference>
<evidence type="ECO:0000256" key="3">
    <source>
        <dbReference type="ARBA" id="ARBA00022475"/>
    </source>
</evidence>
<dbReference type="PANTHER" id="PTHR30329:SF18">
    <property type="entry name" value="MOTILITY PROTEIN B"/>
    <property type="match status" value="1"/>
</dbReference>
<feature type="region of interest" description="Disordered" evidence="8">
    <location>
        <begin position="74"/>
        <end position="95"/>
    </location>
</feature>
<comment type="similarity">
    <text evidence="2">Belongs to the MotB family.</text>
</comment>
<dbReference type="GO" id="GO:0005886">
    <property type="term" value="C:plasma membrane"/>
    <property type="evidence" value="ECO:0007669"/>
    <property type="project" value="UniProtKB-SubCell"/>
</dbReference>
<comment type="subcellular location">
    <subcellularLocation>
        <location evidence="1">Cell membrane</location>
        <topology evidence="1">Single-pass membrane protein</topology>
    </subcellularLocation>
</comment>
<dbReference type="RefSeq" id="WP_090347781.1">
    <property type="nucleotide sequence ID" value="NZ_LT629751.1"/>
</dbReference>
<evidence type="ECO:0000256" key="2">
    <source>
        <dbReference type="ARBA" id="ARBA00008914"/>
    </source>
</evidence>
<keyword evidence="3" id="KW-1003">Cell membrane</keyword>
<dbReference type="InterPro" id="IPR050330">
    <property type="entry name" value="Bact_OuterMem_StrucFunc"/>
</dbReference>
<dbReference type="InterPro" id="IPR006665">
    <property type="entry name" value="OmpA-like"/>
</dbReference>
<feature type="compositionally biased region" description="Pro residues" evidence="8">
    <location>
        <begin position="283"/>
        <end position="303"/>
    </location>
</feature>
<dbReference type="InterPro" id="IPR025713">
    <property type="entry name" value="MotB-like_N_dom"/>
</dbReference>
<dbReference type="SUPFAM" id="SSF103088">
    <property type="entry name" value="OmpA-like"/>
    <property type="match status" value="1"/>
</dbReference>
<protein>
    <submittedName>
        <fullName evidence="11">Chemotaxis protein MotB</fullName>
    </submittedName>
</protein>
<evidence type="ECO:0000256" key="7">
    <source>
        <dbReference type="PROSITE-ProRule" id="PRU00473"/>
    </source>
</evidence>
<dbReference type="CDD" id="cd07185">
    <property type="entry name" value="OmpA_C-like"/>
    <property type="match status" value="1"/>
</dbReference>
<evidence type="ECO:0000256" key="5">
    <source>
        <dbReference type="ARBA" id="ARBA00022989"/>
    </source>
</evidence>
<keyword evidence="6 7" id="KW-0472">Membrane</keyword>
<evidence type="ECO:0000256" key="6">
    <source>
        <dbReference type="ARBA" id="ARBA00023136"/>
    </source>
</evidence>
<dbReference type="Pfam" id="PF00691">
    <property type="entry name" value="OmpA"/>
    <property type="match status" value="1"/>
</dbReference>
<gene>
    <name evidence="11" type="ORF">SAMN05216221_0871</name>
</gene>
<organism evidence="11 12">
    <name type="scientific">Pseudomonas oryzae</name>
    <dbReference type="NCBI Taxonomy" id="1392877"/>
    <lineage>
        <taxon>Bacteria</taxon>
        <taxon>Pseudomonadati</taxon>
        <taxon>Pseudomonadota</taxon>
        <taxon>Gammaproteobacteria</taxon>
        <taxon>Pseudomonadales</taxon>
        <taxon>Pseudomonadaceae</taxon>
        <taxon>Pseudomonas</taxon>
    </lineage>
</organism>
<dbReference type="PANTHER" id="PTHR30329">
    <property type="entry name" value="STATOR ELEMENT OF FLAGELLAR MOTOR COMPLEX"/>
    <property type="match status" value="1"/>
</dbReference>
<dbReference type="Proteomes" id="UP000243359">
    <property type="component" value="Chromosome I"/>
</dbReference>
<name>A0A1H1NT11_9PSED</name>
<dbReference type="Pfam" id="PF13677">
    <property type="entry name" value="MotB_plug"/>
    <property type="match status" value="1"/>
</dbReference>
<evidence type="ECO:0000256" key="9">
    <source>
        <dbReference type="SAM" id="Phobius"/>
    </source>
</evidence>
<reference evidence="12" key="1">
    <citation type="submission" date="2016-10" db="EMBL/GenBank/DDBJ databases">
        <authorList>
            <person name="Varghese N."/>
            <person name="Submissions S."/>
        </authorList>
    </citation>
    <scope>NUCLEOTIDE SEQUENCE [LARGE SCALE GENOMIC DNA]</scope>
    <source>
        <strain evidence="12">KCTC 32247</strain>
    </source>
</reference>